<feature type="compositionally biased region" description="Basic and acidic residues" evidence="1">
    <location>
        <begin position="191"/>
        <end position="210"/>
    </location>
</feature>
<organism evidence="2 3">
    <name type="scientific">Psylliodes chrysocephalus</name>
    <dbReference type="NCBI Taxonomy" id="3402493"/>
    <lineage>
        <taxon>Eukaryota</taxon>
        <taxon>Metazoa</taxon>
        <taxon>Ecdysozoa</taxon>
        <taxon>Arthropoda</taxon>
        <taxon>Hexapoda</taxon>
        <taxon>Insecta</taxon>
        <taxon>Pterygota</taxon>
        <taxon>Neoptera</taxon>
        <taxon>Endopterygota</taxon>
        <taxon>Coleoptera</taxon>
        <taxon>Polyphaga</taxon>
        <taxon>Cucujiformia</taxon>
        <taxon>Chrysomeloidea</taxon>
        <taxon>Chrysomelidae</taxon>
        <taxon>Galerucinae</taxon>
        <taxon>Alticini</taxon>
        <taxon>Psylliodes</taxon>
    </lineage>
</organism>
<dbReference type="AlphaFoldDB" id="A0A9P0CRW0"/>
<name>A0A9P0CRW0_9CUCU</name>
<accession>A0A9P0CRW0</accession>
<proteinExistence type="predicted"/>
<sequence length="430" mass="50321">MNPNSRGMKCLEMVFKPSLPYKPVNLPSNGLSTSKSAEVLRTEHSNLKSDELDLDNIPILIIQSDEDLLPNGDLIQLDSTVEYQHLNAFMLEANNYQDVQKLDGILAEHNFPEAGDLEIEKNVSEQSQKVIEDENITEENNNYKESSETAFVPGKCDIQTKYQKAVEVDDENEIENEIKYSDESSGSEYVPEDRGNQSKDQSKAEPRVEQSENENQDVEKKIKRVRRCQVNELKWSDRMNRLKRESGQSYLGRKRIENNWRYDIEKPPKEMKVRCDCHTQMEVDSVHSTIERKIKKKNINVPADYINICETACKIPYTVKYLDYHTFFKRMDILKFYKSIRPGNTVGDPHVTDLKQIKYTKDGIFYKLRYSDEVLNVTRNNKIEMRPFEEMPPLYNERIKISSEKYNHLQVLKKSLLPDYHLFYDNLPHV</sequence>
<gene>
    <name evidence="2" type="ORF">PSYICH_LOCUS8399</name>
</gene>
<evidence type="ECO:0000313" key="3">
    <source>
        <dbReference type="Proteomes" id="UP001153636"/>
    </source>
</evidence>
<evidence type="ECO:0000313" key="2">
    <source>
        <dbReference type="EMBL" id="CAH1108342.1"/>
    </source>
</evidence>
<dbReference type="EMBL" id="OV651815">
    <property type="protein sequence ID" value="CAH1108342.1"/>
    <property type="molecule type" value="Genomic_DNA"/>
</dbReference>
<protein>
    <submittedName>
        <fullName evidence="2">Uncharacterized protein</fullName>
    </submittedName>
</protein>
<reference evidence="2" key="1">
    <citation type="submission" date="2022-01" db="EMBL/GenBank/DDBJ databases">
        <authorList>
            <person name="King R."/>
        </authorList>
    </citation>
    <scope>NUCLEOTIDE SEQUENCE</scope>
</reference>
<keyword evidence="3" id="KW-1185">Reference proteome</keyword>
<evidence type="ECO:0000256" key="1">
    <source>
        <dbReference type="SAM" id="MobiDB-lite"/>
    </source>
</evidence>
<feature type="region of interest" description="Disordered" evidence="1">
    <location>
        <begin position="167"/>
        <end position="220"/>
    </location>
</feature>
<feature type="region of interest" description="Disordered" evidence="1">
    <location>
        <begin position="129"/>
        <end position="150"/>
    </location>
</feature>
<dbReference type="Proteomes" id="UP001153636">
    <property type="component" value="Chromosome 3"/>
</dbReference>